<proteinExistence type="predicted"/>
<reference evidence="3" key="1">
    <citation type="submission" date="2017-09" db="EMBL/GenBank/DDBJ databases">
        <title>Depth-based differentiation of microbial function through sediment-hosted aquifers and enrichment of novel symbionts in the deep terrestrial subsurface.</title>
        <authorList>
            <person name="Probst A.J."/>
            <person name="Ladd B."/>
            <person name="Jarett J.K."/>
            <person name="Geller-Mcgrath D.E."/>
            <person name="Sieber C.M.K."/>
            <person name="Emerson J.B."/>
            <person name="Anantharaman K."/>
            <person name="Thomas B.C."/>
            <person name="Malmstrom R."/>
            <person name="Stieglmeier M."/>
            <person name="Klingl A."/>
            <person name="Woyke T."/>
            <person name="Ryan C.M."/>
            <person name="Banfield J.F."/>
        </authorList>
    </citation>
    <scope>NUCLEOTIDE SEQUENCE [LARGE SCALE GENOMIC DNA]</scope>
</reference>
<organism evidence="2 3">
    <name type="scientific">candidate division WWE3 bacterium CG_4_9_14_3_um_filter_34_6</name>
    <dbReference type="NCBI Taxonomy" id="1975079"/>
    <lineage>
        <taxon>Bacteria</taxon>
        <taxon>Katanobacteria</taxon>
    </lineage>
</organism>
<evidence type="ECO:0000256" key="1">
    <source>
        <dbReference type="SAM" id="MobiDB-lite"/>
    </source>
</evidence>
<feature type="compositionally biased region" description="Low complexity" evidence="1">
    <location>
        <begin position="21"/>
        <end position="46"/>
    </location>
</feature>
<accession>A0A2M7X4N9</accession>
<gene>
    <name evidence="2" type="ORF">CO178_00915</name>
</gene>
<evidence type="ECO:0000313" key="2">
    <source>
        <dbReference type="EMBL" id="PJA41100.1"/>
    </source>
</evidence>
<sequence>MNDLPQDSNSPQGFSISSLVQSGPQGTSSTSSGDASDDSSQTASQQVPSDSAPISEVSISPQLKGDADDVEVQNILAGATQGAISEAKNEAPVVEQPEVSSENPVPEANIAQESSPINEVKIEDSGKDANLDLDSSNVPSSVVFNS</sequence>
<dbReference type="EMBL" id="PFWY01000044">
    <property type="protein sequence ID" value="PJA41100.1"/>
    <property type="molecule type" value="Genomic_DNA"/>
</dbReference>
<name>A0A2M7X4N9_UNCKA</name>
<feature type="region of interest" description="Disordered" evidence="1">
    <location>
        <begin position="1"/>
        <end position="66"/>
    </location>
</feature>
<protein>
    <submittedName>
        <fullName evidence="2">Uncharacterized protein</fullName>
    </submittedName>
</protein>
<feature type="compositionally biased region" description="Polar residues" evidence="1">
    <location>
        <begin position="1"/>
        <end position="20"/>
    </location>
</feature>
<feature type="compositionally biased region" description="Low complexity" evidence="1">
    <location>
        <begin position="135"/>
        <end position="146"/>
    </location>
</feature>
<dbReference type="Proteomes" id="UP000230683">
    <property type="component" value="Unassembled WGS sequence"/>
</dbReference>
<feature type="non-terminal residue" evidence="2">
    <location>
        <position position="146"/>
    </location>
</feature>
<dbReference type="AlphaFoldDB" id="A0A2M7X4N9"/>
<evidence type="ECO:0000313" key="3">
    <source>
        <dbReference type="Proteomes" id="UP000230683"/>
    </source>
</evidence>
<feature type="region of interest" description="Disordered" evidence="1">
    <location>
        <begin position="81"/>
        <end position="146"/>
    </location>
</feature>
<comment type="caution">
    <text evidence="2">The sequence shown here is derived from an EMBL/GenBank/DDBJ whole genome shotgun (WGS) entry which is preliminary data.</text>
</comment>
<feature type="compositionally biased region" description="Basic and acidic residues" evidence="1">
    <location>
        <begin position="120"/>
        <end position="130"/>
    </location>
</feature>